<keyword evidence="1" id="KW-0143">Chaperone</keyword>
<evidence type="ECO:0000256" key="1">
    <source>
        <dbReference type="ARBA" id="ARBA00023186"/>
    </source>
</evidence>
<dbReference type="STRING" id="984486.A0A1E3QIM2"/>
<accession>A0A1E3QIM2</accession>
<evidence type="ECO:0000256" key="2">
    <source>
        <dbReference type="ARBA" id="ARBA00068021"/>
    </source>
</evidence>
<protein>
    <recommendedName>
        <fullName evidence="2">Probable 26S proteasome regulatory subunit p27</fullName>
    </recommendedName>
</protein>
<evidence type="ECO:0000259" key="3">
    <source>
        <dbReference type="Pfam" id="PF04495"/>
    </source>
</evidence>
<feature type="domain" description="Nas2 N-terminal" evidence="4">
    <location>
        <begin position="29"/>
        <end position="108"/>
    </location>
</feature>
<dbReference type="Pfam" id="PF18265">
    <property type="entry name" value="Nas2_N"/>
    <property type="match status" value="1"/>
</dbReference>
<dbReference type="InterPro" id="IPR024958">
    <property type="entry name" value="GRASP_PDZ"/>
</dbReference>
<dbReference type="InterPro" id="IPR036034">
    <property type="entry name" value="PDZ_sf"/>
</dbReference>
<dbReference type="OrthoDB" id="72325at2759"/>
<dbReference type="InterPro" id="IPR035269">
    <property type="entry name" value="PSMD9"/>
</dbReference>
<reference evidence="6" key="1">
    <citation type="submission" date="2016-05" db="EMBL/GenBank/DDBJ databases">
        <title>Comparative genomics of biotechnologically important yeasts.</title>
        <authorList>
            <consortium name="DOE Joint Genome Institute"/>
            <person name="Riley R."/>
            <person name="Haridas S."/>
            <person name="Wolfe K.H."/>
            <person name="Lopes M.R."/>
            <person name="Hittinger C.T."/>
            <person name="Goker M."/>
            <person name="Salamov A."/>
            <person name="Wisecaver J."/>
            <person name="Long T.M."/>
            <person name="Aerts A.L."/>
            <person name="Barry K."/>
            <person name="Choi C."/>
            <person name="Clum A."/>
            <person name="Coughlan A.Y."/>
            <person name="Deshpande S."/>
            <person name="Douglass A.P."/>
            <person name="Hanson S.J."/>
            <person name="Klenk H.-P."/>
            <person name="Labutti K."/>
            <person name="Lapidus A."/>
            <person name="Lindquist E."/>
            <person name="Lipzen A."/>
            <person name="Meier-Kolthoff J.P."/>
            <person name="Ohm R.A."/>
            <person name="Otillar R.P."/>
            <person name="Pangilinan J."/>
            <person name="Peng Y."/>
            <person name="Rokas A."/>
            <person name="Rosa C.A."/>
            <person name="Scheuner C."/>
            <person name="Sibirny A.A."/>
            <person name="Slot J.C."/>
            <person name="Stielow J.B."/>
            <person name="Sun H."/>
            <person name="Kurtzman C.P."/>
            <person name="Blackwell M."/>
            <person name="Grigoriev I.V."/>
            <person name="Jeffries T.W."/>
        </authorList>
    </citation>
    <scope>NUCLEOTIDE SEQUENCE [LARGE SCALE GENOMIC DNA]</scope>
    <source>
        <strain evidence="6">NRRL Y-12698</strain>
    </source>
</reference>
<dbReference type="Gene3D" id="6.10.140.1710">
    <property type="match status" value="1"/>
</dbReference>
<dbReference type="Gene3D" id="2.30.42.10">
    <property type="match status" value="1"/>
</dbReference>
<dbReference type="GeneID" id="30148773"/>
<dbReference type="FunFam" id="2.30.42.10:FF:000107">
    <property type="entry name" value="26S proteasome non-ATPase regulatory subunit 9"/>
    <property type="match status" value="1"/>
</dbReference>
<dbReference type="EMBL" id="KV454440">
    <property type="protein sequence ID" value="ODQ77539.1"/>
    <property type="molecule type" value="Genomic_DNA"/>
</dbReference>
<proteinExistence type="predicted"/>
<dbReference type="Proteomes" id="UP000094336">
    <property type="component" value="Unassembled WGS sequence"/>
</dbReference>
<dbReference type="GO" id="GO:0005829">
    <property type="term" value="C:cytosol"/>
    <property type="evidence" value="ECO:0007669"/>
    <property type="project" value="EnsemblFungi"/>
</dbReference>
<keyword evidence="6" id="KW-1185">Reference proteome</keyword>
<sequence length="219" mass="24165">MSFENAMAKLNLDLDSSFYDPTAFPQLPLQELTVTKAAIEGNLESLFAALQNVHKCDMDTPLLSRDGFPRSDIDVVQVRLIRTQIIRLRNDLRSLLQCLNIRLEEFFQSGAAPAEITLNSEPSVDMVPFAVVNEVVAHSPAYKAGLQDGDELISFAETINATNHDGLKRVVATVQSSVANRNEIKVLVLRNKTDKIGLCLRPCADWGGRGVLGCRLDKL</sequence>
<dbReference type="InterPro" id="IPR040815">
    <property type="entry name" value="Nas2_N"/>
</dbReference>
<gene>
    <name evidence="5" type="ORF">BABINDRAFT_172847</name>
</gene>
<dbReference type="PANTHER" id="PTHR12651">
    <property type="entry name" value="26S PROTEASOME NON-ATPASE REGULATORY SUBUNIT 9"/>
    <property type="match status" value="1"/>
</dbReference>
<dbReference type="GO" id="GO:0070682">
    <property type="term" value="P:proteasome regulatory particle assembly"/>
    <property type="evidence" value="ECO:0007669"/>
    <property type="project" value="EnsemblFungi"/>
</dbReference>
<dbReference type="SUPFAM" id="SSF50156">
    <property type="entry name" value="PDZ domain-like"/>
    <property type="match status" value="1"/>
</dbReference>
<dbReference type="RefSeq" id="XP_018982867.1">
    <property type="nucleotide sequence ID" value="XM_019130920.1"/>
</dbReference>
<evidence type="ECO:0000313" key="5">
    <source>
        <dbReference type="EMBL" id="ODQ77539.1"/>
    </source>
</evidence>
<dbReference type="AlphaFoldDB" id="A0A1E3QIM2"/>
<dbReference type="Pfam" id="PF04495">
    <property type="entry name" value="GRASP55_65"/>
    <property type="match status" value="1"/>
</dbReference>
<evidence type="ECO:0000259" key="4">
    <source>
        <dbReference type="Pfam" id="PF18265"/>
    </source>
</evidence>
<dbReference type="GO" id="GO:0044183">
    <property type="term" value="F:protein folding chaperone"/>
    <property type="evidence" value="ECO:0007669"/>
    <property type="project" value="EnsemblFungi"/>
</dbReference>
<dbReference type="GO" id="GO:0005634">
    <property type="term" value="C:nucleus"/>
    <property type="evidence" value="ECO:0007669"/>
    <property type="project" value="EnsemblFungi"/>
</dbReference>
<organism evidence="5 6">
    <name type="scientific">Babjeviella inositovora NRRL Y-12698</name>
    <dbReference type="NCBI Taxonomy" id="984486"/>
    <lineage>
        <taxon>Eukaryota</taxon>
        <taxon>Fungi</taxon>
        <taxon>Dikarya</taxon>
        <taxon>Ascomycota</taxon>
        <taxon>Saccharomycotina</taxon>
        <taxon>Pichiomycetes</taxon>
        <taxon>Serinales incertae sedis</taxon>
        <taxon>Babjeviella</taxon>
    </lineage>
</organism>
<feature type="domain" description="PDZ GRASP-type" evidence="3">
    <location>
        <begin position="132"/>
        <end position="216"/>
    </location>
</feature>
<name>A0A1E3QIM2_9ASCO</name>
<dbReference type="PANTHER" id="PTHR12651:SF1">
    <property type="entry name" value="26S PROTEASOME NON-ATPASE REGULATORY SUBUNIT 9"/>
    <property type="match status" value="1"/>
</dbReference>
<evidence type="ECO:0000313" key="6">
    <source>
        <dbReference type="Proteomes" id="UP000094336"/>
    </source>
</evidence>